<proteinExistence type="predicted"/>
<name>A0ABT8SPH0_9CAUL</name>
<keyword evidence="3" id="KW-1185">Reference proteome</keyword>
<dbReference type="CDD" id="cd00338">
    <property type="entry name" value="Ser_Recombinase"/>
    <property type="match status" value="1"/>
</dbReference>
<organism evidence="2 3">
    <name type="scientific">Peiella sedimenti</name>
    <dbReference type="NCBI Taxonomy" id="3061083"/>
    <lineage>
        <taxon>Bacteria</taxon>
        <taxon>Pseudomonadati</taxon>
        <taxon>Pseudomonadota</taxon>
        <taxon>Alphaproteobacteria</taxon>
        <taxon>Caulobacterales</taxon>
        <taxon>Caulobacteraceae</taxon>
        <taxon>Peiella</taxon>
    </lineage>
</organism>
<dbReference type="InterPro" id="IPR036162">
    <property type="entry name" value="Resolvase-like_N_sf"/>
</dbReference>
<dbReference type="PANTHER" id="PTHR30461:SF23">
    <property type="entry name" value="DNA RECOMBINASE-RELATED"/>
    <property type="match status" value="1"/>
</dbReference>
<dbReference type="Gene3D" id="3.40.50.1390">
    <property type="entry name" value="Resolvase, N-terminal catalytic domain"/>
    <property type="match status" value="1"/>
</dbReference>
<dbReference type="SUPFAM" id="SSF53041">
    <property type="entry name" value="Resolvase-like"/>
    <property type="match status" value="1"/>
</dbReference>
<evidence type="ECO:0000313" key="2">
    <source>
        <dbReference type="EMBL" id="MDO1559508.1"/>
    </source>
</evidence>
<evidence type="ECO:0000313" key="3">
    <source>
        <dbReference type="Proteomes" id="UP001169063"/>
    </source>
</evidence>
<dbReference type="Proteomes" id="UP001169063">
    <property type="component" value="Unassembled WGS sequence"/>
</dbReference>
<accession>A0ABT8SPH0</accession>
<gene>
    <name evidence="2" type="ORF">Q0812_08720</name>
</gene>
<dbReference type="EMBL" id="JAUKTR010000003">
    <property type="protein sequence ID" value="MDO1559508.1"/>
    <property type="molecule type" value="Genomic_DNA"/>
</dbReference>
<dbReference type="PANTHER" id="PTHR30461">
    <property type="entry name" value="DNA-INVERTASE FROM LAMBDOID PROPHAGE"/>
    <property type="match status" value="1"/>
</dbReference>
<dbReference type="SMART" id="SM00857">
    <property type="entry name" value="Resolvase"/>
    <property type="match status" value="1"/>
</dbReference>
<feature type="domain" description="Resolvase/invertase-type recombinase catalytic" evidence="1">
    <location>
        <begin position="10"/>
        <end position="154"/>
    </location>
</feature>
<evidence type="ECO:0000259" key="1">
    <source>
        <dbReference type="SMART" id="SM00857"/>
    </source>
</evidence>
<dbReference type="Pfam" id="PF00239">
    <property type="entry name" value="Resolvase"/>
    <property type="match status" value="1"/>
</dbReference>
<dbReference type="InterPro" id="IPR050639">
    <property type="entry name" value="SSR_resolvase"/>
</dbReference>
<reference evidence="2" key="1">
    <citation type="submission" date="2023-07" db="EMBL/GenBank/DDBJ databases">
        <title>Brevundimonas soil sp. nov., isolated from the soil of chemical plant.</title>
        <authorList>
            <person name="Wu N."/>
        </authorList>
    </citation>
    <scope>NUCLEOTIDE SEQUENCE</scope>
    <source>
        <strain evidence="2">XZ-24</strain>
    </source>
</reference>
<dbReference type="InterPro" id="IPR006119">
    <property type="entry name" value="Resolv_N"/>
</dbReference>
<comment type="caution">
    <text evidence="2">The sequence shown here is derived from an EMBL/GenBank/DDBJ whole genome shotgun (WGS) entry which is preliminary data.</text>
</comment>
<protein>
    <submittedName>
        <fullName evidence="2">Recombinase family protein</fullName>
    </submittedName>
</protein>
<sequence length="159" mass="17963">MPNSLPSAGSRAFIYISGSDDRPWGPVEQQRDICREIARRHEWEIEGEFLDTNRRRRGRGDSRTALGRMAYLARRGHAEVIILESLDRLPRSASAQSYLSEAMDETGVVLMTAQAGVVERLTFAIWREMSTAWSEVHNHRVKRGLARRKLSLATTPASA</sequence>
<dbReference type="RefSeq" id="WP_302109937.1">
    <property type="nucleotide sequence ID" value="NZ_JAUKTR010000003.1"/>
</dbReference>